<gene>
    <name evidence="3" type="ORF">JOF56_003671</name>
</gene>
<accession>A0ABS4TG23</accession>
<dbReference type="SUPFAM" id="SSF48264">
    <property type="entry name" value="Cytochrome P450"/>
    <property type="match status" value="1"/>
</dbReference>
<keyword evidence="2" id="KW-0479">Metal-binding</keyword>
<keyword evidence="2" id="KW-0349">Heme</keyword>
<keyword evidence="2" id="KW-0408">Iron</keyword>
<dbReference type="InterPro" id="IPR036396">
    <property type="entry name" value="Cyt_P450_sf"/>
</dbReference>
<evidence type="ECO:0000313" key="3">
    <source>
        <dbReference type="EMBL" id="MBP2323286.1"/>
    </source>
</evidence>
<reference evidence="3 4" key="1">
    <citation type="submission" date="2021-03" db="EMBL/GenBank/DDBJ databases">
        <title>Sequencing the genomes of 1000 actinobacteria strains.</title>
        <authorList>
            <person name="Klenk H.-P."/>
        </authorList>
    </citation>
    <scope>NUCLEOTIDE SEQUENCE [LARGE SCALE GENOMIC DNA]</scope>
    <source>
        <strain evidence="3 4">DSM 46670</strain>
    </source>
</reference>
<comment type="similarity">
    <text evidence="1 2">Belongs to the cytochrome P450 family.</text>
</comment>
<keyword evidence="2" id="KW-0560">Oxidoreductase</keyword>
<keyword evidence="2" id="KW-0503">Monooxygenase</keyword>
<proteinExistence type="inferred from homology"/>
<protein>
    <submittedName>
        <fullName evidence="3">Cytochrome P450</fullName>
    </submittedName>
</protein>
<dbReference type="PRINTS" id="PR00359">
    <property type="entry name" value="BP450"/>
</dbReference>
<name>A0ABS4TG23_9PSEU</name>
<dbReference type="PANTHER" id="PTHR46696">
    <property type="entry name" value="P450, PUTATIVE (EUROFUNG)-RELATED"/>
    <property type="match status" value="1"/>
</dbReference>
<dbReference type="Gene3D" id="1.10.630.10">
    <property type="entry name" value="Cytochrome P450"/>
    <property type="match status" value="1"/>
</dbReference>
<dbReference type="Pfam" id="PF00067">
    <property type="entry name" value="p450"/>
    <property type="match status" value="1"/>
</dbReference>
<evidence type="ECO:0000256" key="2">
    <source>
        <dbReference type="RuleBase" id="RU000461"/>
    </source>
</evidence>
<dbReference type="InterPro" id="IPR002397">
    <property type="entry name" value="Cyt_P450_B"/>
</dbReference>
<dbReference type="EMBL" id="JAGINW010000001">
    <property type="protein sequence ID" value="MBP2323286.1"/>
    <property type="molecule type" value="Genomic_DNA"/>
</dbReference>
<sequence length="444" mass="48881">MGSGTTELRNPDATAVQQALGCLVYPSTTREANMDDFGKLFDNDPAFIRNPFPAYARMRDAAPVWYESSSGVYVVSRYTEQREILDDPDTFSSRYMAGPSAIEQLTSLASQLNTELLGLLSSVNTMDGARHARLRRLAAKAFNPAAVHALEPFITTRCAELVNRIQAGQPVEFVREFAAPLAVEVIAEALGVQGSDYAFFRWCTRCVTEVTSGREISAEVFTEYVTGMADFSVFFRRRFEELRQKPDGSPLARMVAAGDDGQSLSDEELLGLCLTIVVAGTESTTNLLTNVMLRLAVDPDLLAVCQMCPPTVSVAVEELIRLESPFQGFFRTALVDTKVGKVDVPAGAHLLLLFGSGNRDEAVFCEPDTLRLRRLPEHQHLGFGHGVHFCLGAMLARAEVRIAIETIIQRFAAVTLDRPADEIKYRNHLISRGPLELPLRFAAV</sequence>
<dbReference type="PRINTS" id="PR00385">
    <property type="entry name" value="P450"/>
</dbReference>
<keyword evidence="4" id="KW-1185">Reference proteome</keyword>
<dbReference type="PROSITE" id="PS00086">
    <property type="entry name" value="CYTOCHROME_P450"/>
    <property type="match status" value="1"/>
</dbReference>
<evidence type="ECO:0000256" key="1">
    <source>
        <dbReference type="ARBA" id="ARBA00010617"/>
    </source>
</evidence>
<dbReference type="InterPro" id="IPR001128">
    <property type="entry name" value="Cyt_P450"/>
</dbReference>
<organism evidence="3 4">
    <name type="scientific">Kibdelosporangium banguiense</name>
    <dbReference type="NCBI Taxonomy" id="1365924"/>
    <lineage>
        <taxon>Bacteria</taxon>
        <taxon>Bacillati</taxon>
        <taxon>Actinomycetota</taxon>
        <taxon>Actinomycetes</taxon>
        <taxon>Pseudonocardiales</taxon>
        <taxon>Pseudonocardiaceae</taxon>
        <taxon>Kibdelosporangium</taxon>
    </lineage>
</organism>
<comment type="caution">
    <text evidence="3">The sequence shown here is derived from an EMBL/GenBank/DDBJ whole genome shotgun (WGS) entry which is preliminary data.</text>
</comment>
<dbReference type="InterPro" id="IPR017972">
    <property type="entry name" value="Cyt_P450_CS"/>
</dbReference>
<dbReference type="PANTHER" id="PTHR46696:SF4">
    <property type="entry name" value="BIOTIN BIOSYNTHESIS CYTOCHROME P450"/>
    <property type="match status" value="1"/>
</dbReference>
<dbReference type="RefSeq" id="WP_209639442.1">
    <property type="nucleotide sequence ID" value="NZ_JAGINW010000001.1"/>
</dbReference>
<evidence type="ECO:0000313" key="4">
    <source>
        <dbReference type="Proteomes" id="UP001519332"/>
    </source>
</evidence>
<dbReference type="Proteomes" id="UP001519332">
    <property type="component" value="Unassembled WGS sequence"/>
</dbReference>